<accession>A0ACB9LQ19</accession>
<organism evidence="1 2">
    <name type="scientific">Melastoma candidum</name>
    <dbReference type="NCBI Taxonomy" id="119954"/>
    <lineage>
        <taxon>Eukaryota</taxon>
        <taxon>Viridiplantae</taxon>
        <taxon>Streptophyta</taxon>
        <taxon>Embryophyta</taxon>
        <taxon>Tracheophyta</taxon>
        <taxon>Spermatophyta</taxon>
        <taxon>Magnoliopsida</taxon>
        <taxon>eudicotyledons</taxon>
        <taxon>Gunneridae</taxon>
        <taxon>Pentapetalae</taxon>
        <taxon>rosids</taxon>
        <taxon>malvids</taxon>
        <taxon>Myrtales</taxon>
        <taxon>Melastomataceae</taxon>
        <taxon>Melastomatoideae</taxon>
        <taxon>Melastomateae</taxon>
        <taxon>Melastoma</taxon>
    </lineage>
</organism>
<keyword evidence="2" id="KW-1185">Reference proteome</keyword>
<evidence type="ECO:0000313" key="2">
    <source>
        <dbReference type="Proteomes" id="UP001057402"/>
    </source>
</evidence>
<sequence length="136" mass="14501">MEARWWDIVSPLPPSDADHSGAVPRDKLSQLVETFAGHNLVVAGVVTHVVDLQPNGIQEDSANEVDSGALHLNDAVDADSEQGGEEIALHLEPDSIALHTAVMVVEQQILGHVGPSWTIFNEKLGMALLLRVADGS</sequence>
<dbReference type="Proteomes" id="UP001057402">
    <property type="component" value="Chromosome 11"/>
</dbReference>
<protein>
    <submittedName>
        <fullName evidence="1">Uncharacterized protein</fullName>
    </submittedName>
</protein>
<reference evidence="2" key="1">
    <citation type="journal article" date="2023" name="Front. Plant Sci.">
        <title>Chromosomal-level genome assembly of Melastoma candidum provides insights into trichome evolution.</title>
        <authorList>
            <person name="Zhong Y."/>
            <person name="Wu W."/>
            <person name="Sun C."/>
            <person name="Zou P."/>
            <person name="Liu Y."/>
            <person name="Dai S."/>
            <person name="Zhou R."/>
        </authorList>
    </citation>
    <scope>NUCLEOTIDE SEQUENCE [LARGE SCALE GENOMIC DNA]</scope>
</reference>
<dbReference type="EMBL" id="CM042890">
    <property type="protein sequence ID" value="KAI4312860.1"/>
    <property type="molecule type" value="Genomic_DNA"/>
</dbReference>
<comment type="caution">
    <text evidence="1">The sequence shown here is derived from an EMBL/GenBank/DDBJ whole genome shotgun (WGS) entry which is preliminary data.</text>
</comment>
<evidence type="ECO:0000313" key="1">
    <source>
        <dbReference type="EMBL" id="KAI4312860.1"/>
    </source>
</evidence>
<name>A0ACB9LQ19_9MYRT</name>
<proteinExistence type="predicted"/>
<gene>
    <name evidence="1" type="ORF">MLD38_037650</name>
</gene>